<feature type="domain" description="Ion transport" evidence="7">
    <location>
        <begin position="15"/>
        <end position="198"/>
    </location>
</feature>
<evidence type="ECO:0000256" key="4">
    <source>
        <dbReference type="ARBA" id="ARBA00023136"/>
    </source>
</evidence>
<feature type="non-terminal residue" evidence="8">
    <location>
        <position position="408"/>
    </location>
</feature>
<organism evidence="8 9">
    <name type="scientific">Porites evermanni</name>
    <dbReference type="NCBI Taxonomy" id="104178"/>
    <lineage>
        <taxon>Eukaryota</taxon>
        <taxon>Metazoa</taxon>
        <taxon>Cnidaria</taxon>
        <taxon>Anthozoa</taxon>
        <taxon>Hexacorallia</taxon>
        <taxon>Scleractinia</taxon>
        <taxon>Fungiina</taxon>
        <taxon>Poritidae</taxon>
        <taxon>Porites</taxon>
    </lineage>
</organism>
<gene>
    <name evidence="8" type="ORF">PEVE_00040611</name>
</gene>
<evidence type="ECO:0000313" key="8">
    <source>
        <dbReference type="EMBL" id="CAH3043375.1"/>
    </source>
</evidence>
<dbReference type="InterPro" id="IPR050927">
    <property type="entry name" value="TRPM"/>
</dbReference>
<dbReference type="EMBL" id="CALNXI010000747">
    <property type="protein sequence ID" value="CAH3043375.1"/>
    <property type="molecule type" value="Genomic_DNA"/>
</dbReference>
<name>A0ABN8N6D8_9CNID</name>
<keyword evidence="4 6" id="KW-0472">Membrane</keyword>
<feature type="transmembrane region" description="Helical" evidence="6">
    <location>
        <begin position="90"/>
        <end position="110"/>
    </location>
</feature>
<dbReference type="PANTHER" id="PTHR13800:SF12">
    <property type="entry name" value="TRANSIENT RECEPTOR POTENTIAL CATION CHANNEL SUBFAMILY M MEMBER-LIKE 2"/>
    <property type="match status" value="1"/>
</dbReference>
<evidence type="ECO:0000313" key="9">
    <source>
        <dbReference type="Proteomes" id="UP001159427"/>
    </source>
</evidence>
<feature type="non-terminal residue" evidence="8">
    <location>
        <position position="1"/>
    </location>
</feature>
<dbReference type="Pfam" id="PF00520">
    <property type="entry name" value="Ion_trans"/>
    <property type="match status" value="1"/>
</dbReference>
<protein>
    <recommendedName>
        <fullName evidence="7">Ion transport domain-containing protein</fullName>
    </recommendedName>
</protein>
<evidence type="ECO:0000259" key="7">
    <source>
        <dbReference type="Pfam" id="PF00520"/>
    </source>
</evidence>
<evidence type="ECO:0000256" key="3">
    <source>
        <dbReference type="ARBA" id="ARBA00022989"/>
    </source>
</evidence>
<dbReference type="Proteomes" id="UP001159427">
    <property type="component" value="Unassembled WGS sequence"/>
</dbReference>
<comment type="subcellular location">
    <subcellularLocation>
        <location evidence="1">Membrane</location>
        <topology evidence="1">Multi-pass membrane protein</topology>
    </subcellularLocation>
</comment>
<evidence type="ECO:0000256" key="6">
    <source>
        <dbReference type="SAM" id="Phobius"/>
    </source>
</evidence>
<reference evidence="8 9" key="1">
    <citation type="submission" date="2022-05" db="EMBL/GenBank/DDBJ databases">
        <authorList>
            <consortium name="Genoscope - CEA"/>
            <person name="William W."/>
        </authorList>
    </citation>
    <scope>NUCLEOTIDE SEQUENCE [LARGE SCALE GENOMIC DNA]</scope>
</reference>
<evidence type="ECO:0000256" key="5">
    <source>
        <dbReference type="SAM" id="MobiDB-lite"/>
    </source>
</evidence>
<dbReference type="PANTHER" id="PTHR13800">
    <property type="entry name" value="TRANSIENT RECEPTOR POTENTIAL CATION CHANNEL, SUBFAMILY M, MEMBER 6"/>
    <property type="match status" value="1"/>
</dbReference>
<sequence>LLSQQPKSFGDKLSVYFSDTWNVVDAFSLLAFVVAVFLRFFDSTFEAARIILSLNIIVFIVRSLQILSVNRQLGPKLVMIRKMLEDLKQFVFILLIFIIAYGIALQAVSFPGPGKFQRGFWEVLRGIVDLPYWQMYGELFLEEISGNCPWCCRSGVHPTAQWLSPALLAGYMLFTNVLLLNLLIAIFSYTFERVQEDSDKVWKFQRYELIAEYHGRPLFFPPLIFISHILLFVRWIWQLCRCGNPPSGSSMKIALTDYEQEQLMNWEFQGAEYYMHTKKAEENNTMEKRVCTLGDRLDDATAKLGRLMECVLDTTSAEDAEGSPTTPATSQQPTYEWRPPTRDVGGLERRLARMEENVASIFETTAPANILDLRPVAPAFVHHKARATPYPQCAAKRFPVPDENVPWE</sequence>
<feature type="transmembrane region" description="Helical" evidence="6">
    <location>
        <begin position="47"/>
        <end position="69"/>
    </location>
</feature>
<feature type="compositionally biased region" description="Low complexity" evidence="5">
    <location>
        <begin position="323"/>
        <end position="334"/>
    </location>
</feature>
<accession>A0ABN8N6D8</accession>
<feature type="transmembrane region" description="Helical" evidence="6">
    <location>
        <begin position="168"/>
        <end position="191"/>
    </location>
</feature>
<keyword evidence="9" id="KW-1185">Reference proteome</keyword>
<feature type="transmembrane region" description="Helical" evidence="6">
    <location>
        <begin position="218"/>
        <end position="237"/>
    </location>
</feature>
<feature type="region of interest" description="Disordered" evidence="5">
    <location>
        <begin position="315"/>
        <end position="343"/>
    </location>
</feature>
<feature type="transmembrane region" description="Helical" evidence="6">
    <location>
        <begin position="21"/>
        <end position="41"/>
    </location>
</feature>
<dbReference type="InterPro" id="IPR005821">
    <property type="entry name" value="Ion_trans_dom"/>
</dbReference>
<keyword evidence="3 6" id="KW-1133">Transmembrane helix</keyword>
<proteinExistence type="predicted"/>
<evidence type="ECO:0000256" key="1">
    <source>
        <dbReference type="ARBA" id="ARBA00004141"/>
    </source>
</evidence>
<comment type="caution">
    <text evidence="8">The sequence shown here is derived from an EMBL/GenBank/DDBJ whole genome shotgun (WGS) entry which is preliminary data.</text>
</comment>
<keyword evidence="2 6" id="KW-0812">Transmembrane</keyword>
<evidence type="ECO:0000256" key="2">
    <source>
        <dbReference type="ARBA" id="ARBA00022692"/>
    </source>
</evidence>